<dbReference type="Gene3D" id="2.60.260.20">
    <property type="entry name" value="Urease metallochaperone UreE, N-terminal domain"/>
    <property type="match status" value="1"/>
</dbReference>
<dbReference type="SMART" id="SM00988">
    <property type="entry name" value="UreE_N"/>
    <property type="match status" value="1"/>
</dbReference>
<dbReference type="RefSeq" id="WP_380868787.1">
    <property type="nucleotide sequence ID" value="NZ_JBHUMA010000006.1"/>
</dbReference>
<feature type="domain" description="UreE urease accessory N-terminal" evidence="6">
    <location>
        <begin position="7"/>
        <end position="72"/>
    </location>
</feature>
<evidence type="ECO:0000313" key="7">
    <source>
        <dbReference type="EMBL" id="MFD2598685.1"/>
    </source>
</evidence>
<sequence>MILATDILGNIQSNSAAFDALEKDYLALDWFEVDSGRLRRQTTGGRDIGFKNSKGTSLKNGDVLFHDTKFCVVVRVLPCLCLIIRPNTQLEMAKICFDIGNRHIPIAIRSESELMVAFEEPLYHLFEKQGYSIDREIAVLEQTQTLRIHQWTRNTKFKVTLAKNIHESFIDTASN</sequence>
<dbReference type="HAMAP" id="MF_00822">
    <property type="entry name" value="UreE"/>
    <property type="match status" value="1"/>
</dbReference>
<keyword evidence="8" id="KW-1185">Reference proteome</keyword>
<comment type="function">
    <text evidence="5">Involved in urease metallocenter assembly. Binds nickel. Probably functions as a nickel donor during metallocenter assembly.</text>
</comment>
<proteinExistence type="inferred from homology"/>
<evidence type="ECO:0000256" key="3">
    <source>
        <dbReference type="ARBA" id="ARBA00022596"/>
    </source>
</evidence>
<keyword evidence="4 5" id="KW-0143">Chaperone</keyword>
<dbReference type="InterPro" id="IPR007864">
    <property type="entry name" value="UreE_C_dom"/>
</dbReference>
<name>A0ABW5NIG4_9SPHI</name>
<organism evidence="7 8">
    <name type="scientific">Sphingobacterium corticis</name>
    <dbReference type="NCBI Taxonomy" id="1812823"/>
    <lineage>
        <taxon>Bacteria</taxon>
        <taxon>Pseudomonadati</taxon>
        <taxon>Bacteroidota</taxon>
        <taxon>Sphingobacteriia</taxon>
        <taxon>Sphingobacteriales</taxon>
        <taxon>Sphingobacteriaceae</taxon>
        <taxon>Sphingobacterium</taxon>
    </lineage>
</organism>
<evidence type="ECO:0000256" key="4">
    <source>
        <dbReference type="ARBA" id="ARBA00023186"/>
    </source>
</evidence>
<dbReference type="InterPro" id="IPR004029">
    <property type="entry name" value="UreE_N"/>
</dbReference>
<evidence type="ECO:0000256" key="5">
    <source>
        <dbReference type="HAMAP-Rule" id="MF_00822"/>
    </source>
</evidence>
<dbReference type="Gene3D" id="3.30.70.790">
    <property type="entry name" value="UreE, C-terminal domain"/>
    <property type="match status" value="1"/>
</dbReference>
<gene>
    <name evidence="5" type="primary">ureE</name>
    <name evidence="7" type="ORF">ACFSQ3_06945</name>
</gene>
<accession>A0ABW5NIG4</accession>
<evidence type="ECO:0000256" key="2">
    <source>
        <dbReference type="ARBA" id="ARBA00022490"/>
    </source>
</evidence>
<dbReference type="PIRSF" id="PIRSF036402">
    <property type="entry name" value="Ureas_acces_UreE"/>
    <property type="match status" value="1"/>
</dbReference>
<evidence type="ECO:0000313" key="8">
    <source>
        <dbReference type="Proteomes" id="UP001597393"/>
    </source>
</evidence>
<comment type="subcellular location">
    <subcellularLocation>
        <location evidence="1 5">Cytoplasm</location>
    </subcellularLocation>
</comment>
<dbReference type="Proteomes" id="UP001597393">
    <property type="component" value="Unassembled WGS sequence"/>
</dbReference>
<dbReference type="EMBL" id="JBHUMA010000006">
    <property type="protein sequence ID" value="MFD2598685.1"/>
    <property type="molecule type" value="Genomic_DNA"/>
</dbReference>
<dbReference type="Pfam" id="PF02814">
    <property type="entry name" value="UreE_N"/>
    <property type="match status" value="1"/>
</dbReference>
<dbReference type="SUPFAM" id="SSF69287">
    <property type="entry name" value="Urease metallochaperone UreE, N-terminal domain"/>
    <property type="match status" value="1"/>
</dbReference>
<keyword evidence="3 5" id="KW-0533">Nickel</keyword>
<dbReference type="SUPFAM" id="SSF69737">
    <property type="entry name" value="Urease metallochaperone UreE, C-terminal domain"/>
    <property type="match status" value="1"/>
</dbReference>
<dbReference type="InterPro" id="IPR012406">
    <property type="entry name" value="UreE"/>
</dbReference>
<comment type="caution">
    <text evidence="7">The sequence shown here is derived from an EMBL/GenBank/DDBJ whole genome shotgun (WGS) entry which is preliminary data.</text>
</comment>
<dbReference type="Pfam" id="PF05194">
    <property type="entry name" value="UreE_C"/>
    <property type="match status" value="1"/>
</dbReference>
<protein>
    <recommendedName>
        <fullName evidence="5">Urease accessory protein UreE</fullName>
    </recommendedName>
</protein>
<comment type="similarity">
    <text evidence="5">Belongs to the UreE family.</text>
</comment>
<reference evidence="8" key="1">
    <citation type="journal article" date="2019" name="Int. J. Syst. Evol. Microbiol.">
        <title>The Global Catalogue of Microorganisms (GCM) 10K type strain sequencing project: providing services to taxonomists for standard genome sequencing and annotation.</title>
        <authorList>
            <consortium name="The Broad Institute Genomics Platform"/>
            <consortium name="The Broad Institute Genome Sequencing Center for Infectious Disease"/>
            <person name="Wu L."/>
            <person name="Ma J."/>
        </authorList>
    </citation>
    <scope>NUCLEOTIDE SEQUENCE [LARGE SCALE GENOMIC DNA]</scope>
    <source>
        <strain evidence="8">KCTC 42248</strain>
    </source>
</reference>
<keyword evidence="2 5" id="KW-0963">Cytoplasm</keyword>
<dbReference type="InterPro" id="IPR036118">
    <property type="entry name" value="UreE_N_sf"/>
</dbReference>
<evidence type="ECO:0000259" key="6">
    <source>
        <dbReference type="SMART" id="SM00988"/>
    </source>
</evidence>
<evidence type="ECO:0000256" key="1">
    <source>
        <dbReference type="ARBA" id="ARBA00004496"/>
    </source>
</evidence>